<protein>
    <submittedName>
        <fullName evidence="2">Retrovirus-related pol polyprotein from transposon TNT 1-94</fullName>
    </submittedName>
</protein>
<reference evidence="2" key="2">
    <citation type="submission" date="2022-01" db="EMBL/GenBank/DDBJ databases">
        <authorList>
            <person name="Yamashiro T."/>
            <person name="Shiraishi A."/>
            <person name="Satake H."/>
            <person name="Nakayama K."/>
        </authorList>
    </citation>
    <scope>NUCLEOTIDE SEQUENCE</scope>
</reference>
<gene>
    <name evidence="2" type="ORF">Tco_1079063</name>
</gene>
<name>A0ABQ5HST9_9ASTR</name>
<keyword evidence="3" id="KW-1185">Reference proteome</keyword>
<proteinExistence type="predicted"/>
<organism evidence="2 3">
    <name type="scientific">Tanacetum coccineum</name>
    <dbReference type="NCBI Taxonomy" id="301880"/>
    <lineage>
        <taxon>Eukaryota</taxon>
        <taxon>Viridiplantae</taxon>
        <taxon>Streptophyta</taxon>
        <taxon>Embryophyta</taxon>
        <taxon>Tracheophyta</taxon>
        <taxon>Spermatophyta</taxon>
        <taxon>Magnoliopsida</taxon>
        <taxon>eudicotyledons</taxon>
        <taxon>Gunneridae</taxon>
        <taxon>Pentapetalae</taxon>
        <taxon>asterids</taxon>
        <taxon>campanulids</taxon>
        <taxon>Asterales</taxon>
        <taxon>Asteraceae</taxon>
        <taxon>Asteroideae</taxon>
        <taxon>Anthemideae</taxon>
        <taxon>Anthemidinae</taxon>
        <taxon>Tanacetum</taxon>
    </lineage>
</organism>
<dbReference type="PANTHER" id="PTHR11439:SF463">
    <property type="entry name" value="REVERSE TRANSCRIPTASE TY1_COPIA-TYPE DOMAIN-CONTAINING PROTEIN"/>
    <property type="match status" value="1"/>
</dbReference>
<dbReference type="PANTHER" id="PTHR11439">
    <property type="entry name" value="GAG-POL-RELATED RETROTRANSPOSON"/>
    <property type="match status" value="1"/>
</dbReference>
<comment type="caution">
    <text evidence="2">The sequence shown here is derived from an EMBL/GenBank/DDBJ whole genome shotgun (WGS) entry which is preliminary data.</text>
</comment>
<dbReference type="Proteomes" id="UP001151760">
    <property type="component" value="Unassembled WGS sequence"/>
</dbReference>
<evidence type="ECO:0000256" key="1">
    <source>
        <dbReference type="SAM" id="MobiDB-lite"/>
    </source>
</evidence>
<evidence type="ECO:0000313" key="3">
    <source>
        <dbReference type="Proteomes" id="UP001151760"/>
    </source>
</evidence>
<dbReference type="CDD" id="cd09272">
    <property type="entry name" value="RNase_HI_RT_Ty1"/>
    <property type="match status" value="1"/>
</dbReference>
<sequence>MNLPVSKTELRHDKDCPIAEYSGILEIFLNSKPFVLLDIVRNVSLMSNHDSLWLQKDMISHKPLLQGISDLINKMRMFTSVPWPSLFTVDILRFLKKEKGVRFFSALYLRKKRNLLLFDHSYQHDSCFFYARSVIKWINWRPTGRLLPFGDQWPLTRNTPLKVLPTKQWKPTGRLLLLGRQCPLVRSTALKSDCMPADPQETIAPVVQIVLWYLDSGCSKHMTGDRSRLRNFVKKFIVLFDSETTIFGAIIGYGDYVIGDSVISKIKGTKIVNKALTDKYESDFITHDKNHSENSSNRMALLQRKLKLSHHYRSISIPSPMIQDAPTGSHSPHLRNITSSSSTSSVSAPDHNSKASSSGVIAITESNQTTQPHEHLRKWTASHPIDNIIGNPSRPVSTRKQLATDALWWKLDRSCQDTRRSTSGSAQFLGDKLVSWSSKKQTSTSISSTEAEYIVMSGYCHLNHLPPRDKKILSTAVNLWIRNLVIRQRVEDFQLGIESYQTQLYLTKPHWEATGLEFMHDYKILDSPRAVLFRDKYGMQMLMRFNEIHISYDGLSHK</sequence>
<dbReference type="EMBL" id="BQNB010019902">
    <property type="protein sequence ID" value="GJT90218.1"/>
    <property type="molecule type" value="Genomic_DNA"/>
</dbReference>
<evidence type="ECO:0000313" key="2">
    <source>
        <dbReference type="EMBL" id="GJT90218.1"/>
    </source>
</evidence>
<accession>A0ABQ5HST9</accession>
<reference evidence="2" key="1">
    <citation type="journal article" date="2022" name="Int. J. Mol. Sci.">
        <title>Draft Genome of Tanacetum Coccineum: Genomic Comparison of Closely Related Tanacetum-Family Plants.</title>
        <authorList>
            <person name="Yamashiro T."/>
            <person name="Shiraishi A."/>
            <person name="Nakayama K."/>
            <person name="Satake H."/>
        </authorList>
    </citation>
    <scope>NUCLEOTIDE SEQUENCE</scope>
</reference>
<feature type="compositionally biased region" description="Low complexity" evidence="1">
    <location>
        <begin position="338"/>
        <end position="347"/>
    </location>
</feature>
<feature type="region of interest" description="Disordered" evidence="1">
    <location>
        <begin position="319"/>
        <end position="359"/>
    </location>
</feature>